<protein>
    <submittedName>
        <fullName evidence="1">Uncharacterized protein</fullName>
    </submittedName>
</protein>
<sequence>MQMYNYYNSDDLVVPQVLVNATCGLIRSHLQRSFITIESFLCPIYETGKPWDIGCCLGYVVYTLPSDIAYIKNYEDILSRLGHSLSRVLYAPDDIRPYGLVNVVLDVRLTNAHPFTQAYFLEHCFKLDYCK</sequence>
<evidence type="ECO:0000313" key="2">
    <source>
        <dbReference type="Proteomes" id="UP000762253"/>
    </source>
</evidence>
<dbReference type="Proteomes" id="UP000762253">
    <property type="component" value="Unassembled WGS sequence"/>
</dbReference>
<keyword evidence="2" id="KW-1185">Reference proteome</keyword>
<name>A0ABX1MEV8_9CYAN</name>
<gene>
    <name evidence="1" type="ORF">DP115_25585</name>
</gene>
<reference evidence="1 2" key="1">
    <citation type="submission" date="2018-06" db="EMBL/GenBank/DDBJ databases">
        <title>Comparative genomics of Brasilonema spp. strains.</title>
        <authorList>
            <person name="Alvarenga D.O."/>
            <person name="Fiore M.F."/>
            <person name="Varani A.M."/>
        </authorList>
    </citation>
    <scope>NUCLEOTIDE SEQUENCE [LARGE SCALE GENOMIC DNA]</scope>
    <source>
        <strain evidence="1 2">UFV-OR1</strain>
    </source>
</reference>
<accession>A0ABX1MEV8</accession>
<comment type="caution">
    <text evidence="1">The sequence shown here is derived from an EMBL/GenBank/DDBJ whole genome shotgun (WGS) entry which is preliminary data.</text>
</comment>
<proteinExistence type="predicted"/>
<dbReference type="RefSeq" id="WP_169267504.1">
    <property type="nucleotide sequence ID" value="NZ_QMEC01000126.1"/>
</dbReference>
<dbReference type="EMBL" id="QMEC01000126">
    <property type="protein sequence ID" value="NMF65938.1"/>
    <property type="molecule type" value="Genomic_DNA"/>
</dbReference>
<organism evidence="1 2">
    <name type="scientific">Brasilonema octagenarum UFV-OR1</name>
    <dbReference type="NCBI Taxonomy" id="417115"/>
    <lineage>
        <taxon>Bacteria</taxon>
        <taxon>Bacillati</taxon>
        <taxon>Cyanobacteriota</taxon>
        <taxon>Cyanophyceae</taxon>
        <taxon>Nostocales</taxon>
        <taxon>Scytonemataceae</taxon>
        <taxon>Brasilonema</taxon>
        <taxon>Octagenarum group</taxon>
    </lineage>
</organism>
<evidence type="ECO:0000313" key="1">
    <source>
        <dbReference type="EMBL" id="NMF65938.1"/>
    </source>
</evidence>